<evidence type="ECO:0000256" key="1">
    <source>
        <dbReference type="SAM" id="MobiDB-lite"/>
    </source>
</evidence>
<keyword evidence="3" id="KW-1185">Reference proteome</keyword>
<feature type="compositionally biased region" description="Basic and acidic residues" evidence="1">
    <location>
        <begin position="125"/>
        <end position="135"/>
    </location>
</feature>
<dbReference type="GeneID" id="14885916"/>
<dbReference type="VEuPathDB" id="AmoebaDB:EIN_315260"/>
<dbReference type="RefSeq" id="XP_004253698.1">
    <property type="nucleotide sequence ID" value="XM_004253650.1"/>
</dbReference>
<organism evidence="2 3">
    <name type="scientific">Entamoeba invadens IP1</name>
    <dbReference type="NCBI Taxonomy" id="370355"/>
    <lineage>
        <taxon>Eukaryota</taxon>
        <taxon>Amoebozoa</taxon>
        <taxon>Evosea</taxon>
        <taxon>Archamoebae</taxon>
        <taxon>Mastigamoebida</taxon>
        <taxon>Entamoebidae</taxon>
        <taxon>Entamoeba</taxon>
    </lineage>
</organism>
<protein>
    <submittedName>
        <fullName evidence="2">Uncharacterized protein</fullName>
    </submittedName>
</protein>
<feature type="region of interest" description="Disordered" evidence="1">
    <location>
        <begin position="71"/>
        <end position="156"/>
    </location>
</feature>
<evidence type="ECO:0000313" key="2">
    <source>
        <dbReference type="EMBL" id="ELP86927.1"/>
    </source>
</evidence>
<dbReference type="EMBL" id="KB206890">
    <property type="protein sequence ID" value="ELP86927.1"/>
    <property type="molecule type" value="Genomic_DNA"/>
</dbReference>
<proteinExistence type="predicted"/>
<dbReference type="Proteomes" id="UP000014680">
    <property type="component" value="Unassembled WGS sequence"/>
</dbReference>
<dbReference type="AlphaFoldDB" id="A0A0A1TZB9"/>
<gene>
    <name evidence="2" type="ORF">EIN_315260</name>
</gene>
<reference evidence="2 3" key="1">
    <citation type="submission" date="2012-10" db="EMBL/GenBank/DDBJ databases">
        <authorList>
            <person name="Zafar N."/>
            <person name="Inman J."/>
            <person name="Hall N."/>
            <person name="Lorenzi H."/>
            <person name="Caler E."/>
        </authorList>
    </citation>
    <scope>NUCLEOTIDE SEQUENCE [LARGE SCALE GENOMIC DNA]</scope>
    <source>
        <strain evidence="2 3">IP1</strain>
    </source>
</reference>
<accession>A0A0A1TZB9</accession>
<dbReference type="KEGG" id="eiv:EIN_315260"/>
<dbReference type="OMA" id="INQQSGM"/>
<name>A0A0A1TZB9_ENTIV</name>
<feature type="compositionally biased region" description="Basic and acidic residues" evidence="1">
    <location>
        <begin position="85"/>
        <end position="111"/>
    </location>
</feature>
<evidence type="ECO:0000313" key="3">
    <source>
        <dbReference type="Proteomes" id="UP000014680"/>
    </source>
</evidence>
<sequence length="281" mass="32316">MEKTNERAYFDDQTGDTNIITLEQLTKDESLHFGDTLMNAAKKNQEFEGFKTAKEGLLSVEQKMEKLLLLHERGKSEPNLNKSGKPVEFKPKFNLFDRQEEERKGKSRSDSPRQTTSRQPLYIYGKKDEQKENKSEGNTMNTKCVVPDDEDGTTVPQVASFTNENSEEMIKTLEMLEKKGLSDLSKKQDIGQKQFQEMLTGEIHISTSEDASENIGIVPLLREWLSVIEQIIQTPIEPSEHVSKLDLLIFFSEIRIFSNTIVDLLNSSRYFFHQIVFIIIK</sequence>
<dbReference type="OrthoDB" id="29029at2759"/>